<accession>A0A2Z5AAA4</accession>
<dbReference type="PANTHER" id="PTHR44591">
    <property type="entry name" value="STRESS RESPONSE REGULATOR PROTEIN 1"/>
    <property type="match status" value="1"/>
</dbReference>
<keyword evidence="1 2" id="KW-0597">Phosphoprotein</keyword>
<proteinExistence type="predicted"/>
<gene>
    <name evidence="4" type="ORF">CE139_18860</name>
</gene>
<dbReference type="AlphaFoldDB" id="A0A2Z5AAA4"/>
<evidence type="ECO:0000313" key="4">
    <source>
        <dbReference type="EMBL" id="AXA67788.1"/>
    </source>
</evidence>
<dbReference type="PROSITE" id="PS50110">
    <property type="entry name" value="RESPONSE_REGULATORY"/>
    <property type="match status" value="1"/>
</dbReference>
<dbReference type="InterPro" id="IPR011006">
    <property type="entry name" value="CheY-like_superfamily"/>
</dbReference>
<sequence>MTRVLVIDDEPVLRELMCELVEERGGKPIALASADAGMAYLENHVDEIGLLVTDVRMPGLLDGHALARLVLDRWPELPVVITSGYDGELLYRVPENAQFIAKPWDVAQFQAVIEPYLLD</sequence>
<evidence type="ECO:0000313" key="5">
    <source>
        <dbReference type="Proteomes" id="UP000250579"/>
    </source>
</evidence>
<dbReference type="GO" id="GO:0000160">
    <property type="term" value="P:phosphorelay signal transduction system"/>
    <property type="evidence" value="ECO:0007669"/>
    <property type="project" value="InterPro"/>
</dbReference>
<evidence type="ECO:0000259" key="3">
    <source>
        <dbReference type="PROSITE" id="PS50110"/>
    </source>
</evidence>
<feature type="domain" description="Response regulatory" evidence="3">
    <location>
        <begin position="3"/>
        <end position="117"/>
    </location>
</feature>
<name>A0A2Z5AAA4_9PSED</name>
<dbReference type="InterPro" id="IPR050595">
    <property type="entry name" value="Bact_response_regulator"/>
</dbReference>
<organism evidence="4 5">
    <name type="scientific">Pseudomonas oryzihabitans</name>
    <dbReference type="NCBI Taxonomy" id="47885"/>
    <lineage>
        <taxon>Bacteria</taxon>
        <taxon>Pseudomonadati</taxon>
        <taxon>Pseudomonadota</taxon>
        <taxon>Gammaproteobacteria</taxon>
        <taxon>Pseudomonadales</taxon>
        <taxon>Pseudomonadaceae</taxon>
        <taxon>Pseudomonas</taxon>
    </lineage>
</organism>
<dbReference type="Proteomes" id="UP000250579">
    <property type="component" value="Chromosome"/>
</dbReference>
<protein>
    <submittedName>
        <fullName evidence="4">Response regulator</fullName>
    </submittedName>
</protein>
<feature type="modified residue" description="4-aspartylphosphate" evidence="2">
    <location>
        <position position="54"/>
    </location>
</feature>
<dbReference type="InterPro" id="IPR001789">
    <property type="entry name" value="Sig_transdc_resp-reg_receiver"/>
</dbReference>
<dbReference type="Gene3D" id="3.40.50.2300">
    <property type="match status" value="1"/>
</dbReference>
<dbReference type="SMART" id="SM00448">
    <property type="entry name" value="REC"/>
    <property type="match status" value="1"/>
</dbReference>
<dbReference type="Pfam" id="PF00072">
    <property type="entry name" value="Response_reg"/>
    <property type="match status" value="1"/>
</dbReference>
<dbReference type="PANTHER" id="PTHR44591:SF21">
    <property type="entry name" value="TWO-COMPONENT RESPONSE REGULATOR"/>
    <property type="match status" value="1"/>
</dbReference>
<dbReference type="SUPFAM" id="SSF52172">
    <property type="entry name" value="CheY-like"/>
    <property type="match status" value="1"/>
</dbReference>
<evidence type="ECO:0000256" key="1">
    <source>
        <dbReference type="ARBA" id="ARBA00022553"/>
    </source>
</evidence>
<reference evidence="4 5" key="1">
    <citation type="submission" date="2017-06" db="EMBL/GenBank/DDBJ databases">
        <title>Evolution towards high GC content and high-temperature stress adaptation in endophytic Pseudomonas oryzihabitans impacted its plant-growth promoting traits.</title>
        <authorList>
            <person name="Nascimento F.X."/>
        </authorList>
    </citation>
    <scope>NUCLEOTIDE SEQUENCE [LARGE SCALE GENOMIC DNA]</scope>
    <source>
        <strain evidence="4 5">MS8</strain>
    </source>
</reference>
<dbReference type="EMBL" id="CP022198">
    <property type="protein sequence ID" value="AXA67788.1"/>
    <property type="molecule type" value="Genomic_DNA"/>
</dbReference>
<evidence type="ECO:0000256" key="2">
    <source>
        <dbReference type="PROSITE-ProRule" id="PRU00169"/>
    </source>
</evidence>